<protein>
    <submittedName>
        <fullName evidence="2">Glutaredoxin family protein</fullName>
    </submittedName>
</protein>
<dbReference type="GO" id="GO:0045454">
    <property type="term" value="P:cell redox homeostasis"/>
    <property type="evidence" value="ECO:0007669"/>
    <property type="project" value="TreeGrafter"/>
</dbReference>
<feature type="domain" description="Glutaredoxin" evidence="1">
    <location>
        <begin position="7"/>
        <end position="64"/>
    </location>
</feature>
<dbReference type="PANTHER" id="PTHR34386">
    <property type="entry name" value="GLUTAREDOXIN"/>
    <property type="match status" value="1"/>
</dbReference>
<dbReference type="Gene3D" id="3.40.30.10">
    <property type="entry name" value="Glutaredoxin"/>
    <property type="match status" value="1"/>
</dbReference>
<dbReference type="InterPro" id="IPR002109">
    <property type="entry name" value="Glutaredoxin"/>
</dbReference>
<name>A0A4R9APJ9_9MICO</name>
<organism evidence="2 3">
    <name type="scientific">Cryobacterium ruanii</name>
    <dbReference type="NCBI Taxonomy" id="1259197"/>
    <lineage>
        <taxon>Bacteria</taxon>
        <taxon>Bacillati</taxon>
        <taxon>Actinomycetota</taxon>
        <taxon>Actinomycetes</taxon>
        <taxon>Micrococcales</taxon>
        <taxon>Microbacteriaceae</taxon>
        <taxon>Cryobacterium</taxon>
    </lineage>
</organism>
<dbReference type="InterPro" id="IPR036249">
    <property type="entry name" value="Thioredoxin-like_sf"/>
</dbReference>
<comment type="caution">
    <text evidence="2">The sequence shown here is derived from an EMBL/GenBank/DDBJ whole genome shotgun (WGS) entry which is preliminary data.</text>
</comment>
<dbReference type="SUPFAM" id="SSF52833">
    <property type="entry name" value="Thioredoxin-like"/>
    <property type="match status" value="1"/>
</dbReference>
<dbReference type="Pfam" id="PF00462">
    <property type="entry name" value="Glutaredoxin"/>
    <property type="match status" value="1"/>
</dbReference>
<keyword evidence="3" id="KW-1185">Reference proteome</keyword>
<evidence type="ECO:0000313" key="2">
    <source>
        <dbReference type="EMBL" id="TFD66287.1"/>
    </source>
</evidence>
<gene>
    <name evidence="2" type="ORF">E3T47_07175</name>
</gene>
<proteinExistence type="predicted"/>
<dbReference type="Proteomes" id="UP000298154">
    <property type="component" value="Unassembled WGS sequence"/>
</dbReference>
<evidence type="ECO:0000313" key="3">
    <source>
        <dbReference type="Proteomes" id="UP000298154"/>
    </source>
</evidence>
<dbReference type="GO" id="GO:0009055">
    <property type="term" value="F:electron transfer activity"/>
    <property type="evidence" value="ECO:0007669"/>
    <property type="project" value="TreeGrafter"/>
</dbReference>
<dbReference type="CDD" id="cd02976">
    <property type="entry name" value="NrdH"/>
    <property type="match status" value="1"/>
</dbReference>
<dbReference type="PANTHER" id="PTHR34386:SF1">
    <property type="entry name" value="GLUTAREDOXIN-LIKE PROTEIN NRDH"/>
    <property type="match status" value="1"/>
</dbReference>
<dbReference type="InterPro" id="IPR051548">
    <property type="entry name" value="Grx-like_ET"/>
</dbReference>
<dbReference type="PROSITE" id="PS51354">
    <property type="entry name" value="GLUTAREDOXIN_2"/>
    <property type="match status" value="1"/>
</dbReference>
<dbReference type="RefSeq" id="WP_134551472.1">
    <property type="nucleotide sequence ID" value="NZ_SOHK01000012.1"/>
</dbReference>
<reference evidence="2 3" key="1">
    <citation type="submission" date="2019-03" db="EMBL/GenBank/DDBJ databases">
        <title>Genomics of glacier-inhabiting Cryobacterium strains.</title>
        <authorList>
            <person name="Liu Q."/>
            <person name="Xin Y.-H."/>
        </authorList>
    </citation>
    <scope>NUCLEOTIDE SEQUENCE [LARGE SCALE GENOMIC DNA]</scope>
    <source>
        <strain evidence="2 3">Sr36</strain>
    </source>
</reference>
<dbReference type="AlphaFoldDB" id="A0A4R9APJ9"/>
<sequence length="80" mass="8888">MNETVGIIVYTKPNCQPCRMTKLNLDKQGISYTVVDLTETPAALTYVQDELGYSSAPIVVIDDHNHWAGFRPDLIAKIGH</sequence>
<dbReference type="OrthoDB" id="8545217at2"/>
<evidence type="ECO:0000259" key="1">
    <source>
        <dbReference type="Pfam" id="PF00462"/>
    </source>
</evidence>
<accession>A0A4R9APJ9</accession>
<dbReference type="EMBL" id="SOHK01000012">
    <property type="protein sequence ID" value="TFD66287.1"/>
    <property type="molecule type" value="Genomic_DNA"/>
</dbReference>